<dbReference type="InterPro" id="IPR036390">
    <property type="entry name" value="WH_DNA-bd_sf"/>
</dbReference>
<evidence type="ECO:0000256" key="2">
    <source>
        <dbReference type="ARBA" id="ARBA00023015"/>
    </source>
</evidence>
<accession>A0ABU3SVG8</accession>
<proteinExistence type="inferred from homology"/>
<dbReference type="InterPro" id="IPR000847">
    <property type="entry name" value="LysR_HTH_N"/>
</dbReference>
<dbReference type="SUPFAM" id="SSF46785">
    <property type="entry name" value="Winged helix' DNA-binding domain"/>
    <property type="match status" value="1"/>
</dbReference>
<reference evidence="6 7" key="1">
    <citation type="submission" date="2023-10" db="EMBL/GenBank/DDBJ databases">
        <title>Glaciecola aquimarina strain GGW-M5 nov., isolated from a coastal seawater.</title>
        <authorList>
            <person name="Bayburt H."/>
            <person name="Kim J.M."/>
            <person name="Choi B.J."/>
            <person name="Jeon C.O."/>
        </authorList>
    </citation>
    <scope>NUCLEOTIDE SEQUENCE [LARGE SCALE GENOMIC DNA]</scope>
    <source>
        <strain evidence="6 7">KCTC 32108</strain>
    </source>
</reference>
<evidence type="ECO:0000259" key="5">
    <source>
        <dbReference type="PROSITE" id="PS50931"/>
    </source>
</evidence>
<comment type="similarity">
    <text evidence="1">Belongs to the LysR transcriptional regulatory family.</text>
</comment>
<evidence type="ECO:0000256" key="1">
    <source>
        <dbReference type="ARBA" id="ARBA00009437"/>
    </source>
</evidence>
<keyword evidence="2" id="KW-0805">Transcription regulation</keyword>
<dbReference type="Gene3D" id="3.40.190.10">
    <property type="entry name" value="Periplasmic binding protein-like II"/>
    <property type="match status" value="1"/>
</dbReference>
<evidence type="ECO:0000256" key="4">
    <source>
        <dbReference type="ARBA" id="ARBA00023163"/>
    </source>
</evidence>
<dbReference type="InterPro" id="IPR036388">
    <property type="entry name" value="WH-like_DNA-bd_sf"/>
</dbReference>
<organism evidence="6 7">
    <name type="scientific">Paraglaciecola aquimarina</name>
    <dbReference type="NCBI Taxonomy" id="1235557"/>
    <lineage>
        <taxon>Bacteria</taxon>
        <taxon>Pseudomonadati</taxon>
        <taxon>Pseudomonadota</taxon>
        <taxon>Gammaproteobacteria</taxon>
        <taxon>Alteromonadales</taxon>
        <taxon>Alteromonadaceae</taxon>
        <taxon>Paraglaciecola</taxon>
    </lineage>
</organism>
<name>A0ABU3SVG8_9ALTE</name>
<gene>
    <name evidence="6" type="ORF">RS130_08590</name>
</gene>
<feature type="domain" description="HTH lysR-type" evidence="5">
    <location>
        <begin position="4"/>
        <end position="61"/>
    </location>
</feature>
<keyword evidence="4" id="KW-0804">Transcription</keyword>
<dbReference type="RefSeq" id="WP_316025615.1">
    <property type="nucleotide sequence ID" value="NZ_JAWDIO010000002.1"/>
</dbReference>
<evidence type="ECO:0000313" key="6">
    <source>
        <dbReference type="EMBL" id="MDU0353981.1"/>
    </source>
</evidence>
<keyword evidence="3" id="KW-0238">DNA-binding</keyword>
<dbReference type="PANTHER" id="PTHR30118:SF6">
    <property type="entry name" value="HTH-TYPE TRANSCRIPTIONAL REGULATOR LEUO"/>
    <property type="match status" value="1"/>
</dbReference>
<keyword evidence="7" id="KW-1185">Reference proteome</keyword>
<dbReference type="PROSITE" id="PS50931">
    <property type="entry name" value="HTH_LYSR"/>
    <property type="match status" value="1"/>
</dbReference>
<dbReference type="Proteomes" id="UP001247805">
    <property type="component" value="Unassembled WGS sequence"/>
</dbReference>
<comment type="caution">
    <text evidence="6">The sequence shown here is derived from an EMBL/GenBank/DDBJ whole genome shotgun (WGS) entry which is preliminary data.</text>
</comment>
<dbReference type="PANTHER" id="PTHR30118">
    <property type="entry name" value="HTH-TYPE TRANSCRIPTIONAL REGULATOR LEUO-RELATED"/>
    <property type="match status" value="1"/>
</dbReference>
<dbReference type="Gene3D" id="1.10.10.10">
    <property type="entry name" value="Winged helix-like DNA-binding domain superfamily/Winged helix DNA-binding domain"/>
    <property type="match status" value="1"/>
</dbReference>
<dbReference type="PRINTS" id="PR00039">
    <property type="entry name" value="HTHLYSR"/>
</dbReference>
<dbReference type="SUPFAM" id="SSF53850">
    <property type="entry name" value="Periplasmic binding protein-like II"/>
    <property type="match status" value="1"/>
</dbReference>
<evidence type="ECO:0000313" key="7">
    <source>
        <dbReference type="Proteomes" id="UP001247805"/>
    </source>
</evidence>
<dbReference type="EMBL" id="JAWDIO010000002">
    <property type="protein sequence ID" value="MDU0353981.1"/>
    <property type="molecule type" value="Genomic_DNA"/>
</dbReference>
<dbReference type="InterPro" id="IPR050389">
    <property type="entry name" value="LysR-type_TF"/>
</dbReference>
<sequence length="174" mass="19628">MRPQELNLLMVFDAIMTERSITRAAKRLSMTQPAVSNSVSRMRAAWKDELFVKDGRNIQPTLHAQNLWNQIRVPLISLTEAIDPKSFDPATAKRTFRIAVSDIIVDMVWAELRSIIEKHAPGVNIHAVPYTIINTEQVLEDAEVDIVLGNSGVISNTFRAEFFIFSDLCLCNES</sequence>
<dbReference type="Pfam" id="PF00126">
    <property type="entry name" value="HTH_1"/>
    <property type="match status" value="1"/>
</dbReference>
<evidence type="ECO:0000256" key="3">
    <source>
        <dbReference type="ARBA" id="ARBA00023125"/>
    </source>
</evidence>
<protein>
    <submittedName>
        <fullName evidence="6">LysR family transcriptional regulator</fullName>
    </submittedName>
</protein>